<gene>
    <name evidence="1" type="ordered locus">SVI_1941</name>
</gene>
<name>D4ZJR3_SHEVD</name>
<sequence>MAIGVIQTLKEQGALLEQVSNLGYKEISVASLNSLRPTHQHTSKKHISKKH</sequence>
<reference evidence="2" key="1">
    <citation type="journal article" date="2010" name="Mol. Biosyst.">
        <title>Complete genome sequence and comparative analysis of Shewanella violacea, a psychrophilic and piezophilic bacterium from deep sea floor sediments.</title>
        <authorList>
            <person name="Aono E."/>
            <person name="Baba T."/>
            <person name="Ara T."/>
            <person name="Nishi T."/>
            <person name="Nakamichi T."/>
            <person name="Inamoto E."/>
            <person name="Toyonaga H."/>
            <person name="Hasegawa M."/>
            <person name="Takai Y."/>
            <person name="Okumura Y."/>
            <person name="Baba M."/>
            <person name="Tomita M."/>
            <person name="Kato C."/>
            <person name="Oshima T."/>
            <person name="Nakasone K."/>
            <person name="Mori H."/>
        </authorList>
    </citation>
    <scope>NUCLEOTIDE SEQUENCE [LARGE SCALE GENOMIC DNA]</scope>
    <source>
        <strain evidence="2">JCM 10179 / CIP 106290 / LMG 19151 / DSS12</strain>
    </source>
</reference>
<keyword evidence="2" id="KW-1185">Reference proteome</keyword>
<protein>
    <submittedName>
        <fullName evidence="1">Uncharacterized protein</fullName>
    </submittedName>
</protein>
<accession>D4ZJR3</accession>
<dbReference type="EMBL" id="AP011177">
    <property type="protein sequence ID" value="BAJ01912.1"/>
    <property type="molecule type" value="Genomic_DNA"/>
</dbReference>
<organism evidence="1 2">
    <name type="scientific">Shewanella violacea (strain JCM 10179 / CIP 106290 / LMG 19151 / DSS12)</name>
    <dbReference type="NCBI Taxonomy" id="637905"/>
    <lineage>
        <taxon>Bacteria</taxon>
        <taxon>Pseudomonadati</taxon>
        <taxon>Pseudomonadota</taxon>
        <taxon>Gammaproteobacteria</taxon>
        <taxon>Alteromonadales</taxon>
        <taxon>Shewanellaceae</taxon>
        <taxon>Shewanella</taxon>
    </lineage>
</organism>
<evidence type="ECO:0000313" key="2">
    <source>
        <dbReference type="Proteomes" id="UP000002350"/>
    </source>
</evidence>
<dbReference type="AlphaFoldDB" id="D4ZJR3"/>
<dbReference type="HOGENOM" id="CLU_3103760_0_0_6"/>
<dbReference type="Proteomes" id="UP000002350">
    <property type="component" value="Chromosome"/>
</dbReference>
<dbReference type="KEGG" id="svo:SVI_1941"/>
<evidence type="ECO:0000313" key="1">
    <source>
        <dbReference type="EMBL" id="BAJ01912.1"/>
    </source>
</evidence>
<proteinExistence type="predicted"/>